<evidence type="ECO:0000256" key="5">
    <source>
        <dbReference type="ARBA" id="ARBA00032300"/>
    </source>
</evidence>
<dbReference type="OrthoDB" id="9779408at2"/>
<organism evidence="7 8">
    <name type="scientific">Octadecabacter arcticus 238</name>
    <dbReference type="NCBI Taxonomy" id="391616"/>
    <lineage>
        <taxon>Bacteria</taxon>
        <taxon>Pseudomonadati</taxon>
        <taxon>Pseudomonadota</taxon>
        <taxon>Alphaproteobacteria</taxon>
        <taxon>Rhodobacterales</taxon>
        <taxon>Roseobacteraceae</taxon>
        <taxon>Octadecabacter</taxon>
    </lineage>
</organism>
<dbReference type="STRING" id="391616.OA238_c36040"/>
<dbReference type="HOGENOM" id="CLU_031753_1_0_5"/>
<dbReference type="RefSeq" id="WP_015496569.1">
    <property type="nucleotide sequence ID" value="NC_020908.1"/>
</dbReference>
<protein>
    <recommendedName>
        <fullName evidence="2">Aldose 1-epimerase</fullName>
    </recommendedName>
    <alternativeName>
        <fullName evidence="6">Galactose mutarotase</fullName>
    </alternativeName>
    <alternativeName>
        <fullName evidence="5">Type-1 mutarotase</fullName>
    </alternativeName>
</protein>
<evidence type="ECO:0000313" key="8">
    <source>
        <dbReference type="Proteomes" id="UP000004688"/>
    </source>
</evidence>
<keyword evidence="8" id="KW-1185">Reference proteome</keyword>
<dbReference type="GO" id="GO:0006006">
    <property type="term" value="P:glucose metabolic process"/>
    <property type="evidence" value="ECO:0007669"/>
    <property type="project" value="TreeGrafter"/>
</dbReference>
<dbReference type="eggNOG" id="COG2017">
    <property type="taxonomic scope" value="Bacteria"/>
</dbReference>
<accession>M9RLU5</accession>
<dbReference type="PANTHER" id="PTHR10091">
    <property type="entry name" value="ALDOSE-1-EPIMERASE"/>
    <property type="match status" value="1"/>
</dbReference>
<evidence type="ECO:0000256" key="1">
    <source>
        <dbReference type="ARBA" id="ARBA00006206"/>
    </source>
</evidence>
<dbReference type="KEGG" id="oar:OA238_c36040"/>
<evidence type="ECO:0000256" key="2">
    <source>
        <dbReference type="ARBA" id="ARBA00014165"/>
    </source>
</evidence>
<dbReference type="InterPro" id="IPR014718">
    <property type="entry name" value="GH-type_carb-bd"/>
</dbReference>
<dbReference type="InterPro" id="IPR018052">
    <property type="entry name" value="Ald1_epimerase_CS"/>
</dbReference>
<proteinExistence type="inferred from homology"/>
<reference evidence="7 8" key="1">
    <citation type="journal article" date="2013" name="PLoS ONE">
        <title>Poles Apart: Arctic and Antarctic Octadecabacter strains Share High Genome Plasticity and a New Type of Xanthorhodopsin.</title>
        <authorList>
            <person name="Vollmers J."/>
            <person name="Voget S."/>
            <person name="Dietrich S."/>
            <person name="Gollnow K."/>
            <person name="Smits M."/>
            <person name="Meyer K."/>
            <person name="Brinkhoff T."/>
            <person name="Simon M."/>
            <person name="Daniel R."/>
        </authorList>
    </citation>
    <scope>NUCLEOTIDE SEQUENCE [LARGE SCALE GENOMIC DNA]</scope>
    <source>
        <strain evidence="7 8">238</strain>
    </source>
</reference>
<keyword evidence="4" id="KW-0119">Carbohydrate metabolism</keyword>
<keyword evidence="3 7" id="KW-0413">Isomerase</keyword>
<dbReference type="Pfam" id="PF01263">
    <property type="entry name" value="Aldose_epim"/>
    <property type="match status" value="1"/>
</dbReference>
<gene>
    <name evidence="7" type="primary">galM</name>
    <name evidence="7" type="ORF">OA238_c36040</name>
</gene>
<name>M9RLU5_9RHOB</name>
<dbReference type="Gene3D" id="2.70.98.10">
    <property type="match status" value="1"/>
</dbReference>
<dbReference type="SUPFAM" id="SSF74650">
    <property type="entry name" value="Galactose mutarotase-like"/>
    <property type="match status" value="1"/>
</dbReference>
<dbReference type="GO" id="GO:0004034">
    <property type="term" value="F:aldose 1-epimerase activity"/>
    <property type="evidence" value="ECO:0007669"/>
    <property type="project" value="TreeGrafter"/>
</dbReference>
<evidence type="ECO:0000256" key="3">
    <source>
        <dbReference type="ARBA" id="ARBA00023235"/>
    </source>
</evidence>
<dbReference type="EMBL" id="CP003742">
    <property type="protein sequence ID" value="AGI73569.1"/>
    <property type="molecule type" value="Genomic_DNA"/>
</dbReference>
<dbReference type="GO" id="GO:0033499">
    <property type="term" value="P:galactose catabolic process via UDP-galactose, Leloir pathway"/>
    <property type="evidence" value="ECO:0007669"/>
    <property type="project" value="TreeGrafter"/>
</dbReference>
<dbReference type="InterPro" id="IPR008183">
    <property type="entry name" value="Aldose_1/G6P_1-epimerase"/>
</dbReference>
<dbReference type="PANTHER" id="PTHR10091:SF49">
    <property type="entry name" value="ALDOSE 1-EPIMERASE"/>
    <property type="match status" value="1"/>
</dbReference>
<dbReference type="Proteomes" id="UP000004688">
    <property type="component" value="Chromosome"/>
</dbReference>
<comment type="similarity">
    <text evidence="1">Belongs to the aldose epimerase family.</text>
</comment>
<sequence length="314" mass="34085">MTPFGITSDGRDVHALTLSAHGLSATVLTFGAILQDLRLDGVAYSLTVGSDQLSDYEGALKYHGAIVGPVANRISNATATIDETTHHFDTNFIDKHTLHGGTTGTQTRIWQIAHHHPNRLDLTLDLADGDGGFPGKRHITARFDIVAGPALRLSITIKTAAPSFANLTNHSYWNLDGTDHMRNHHLRIDAATYLPIDDESVVTGEITSISDTPFDFTAPTPLTLGHAALDNTFCLSDQRRALTKVLELKGATGIAMSVATTEAGIHIFDNRPTYASIAIEAQGWPDAPNRHGFPSIKVTPNRPVIQVTEWRFTR</sequence>
<dbReference type="CDD" id="cd09019">
    <property type="entry name" value="galactose_mutarotase_like"/>
    <property type="match status" value="1"/>
</dbReference>
<dbReference type="InterPro" id="IPR011013">
    <property type="entry name" value="Gal_mutarotase_sf_dom"/>
</dbReference>
<dbReference type="AlphaFoldDB" id="M9RLU5"/>
<evidence type="ECO:0000313" key="7">
    <source>
        <dbReference type="EMBL" id="AGI73569.1"/>
    </source>
</evidence>
<dbReference type="InterPro" id="IPR047215">
    <property type="entry name" value="Galactose_mutarotase-like"/>
</dbReference>
<evidence type="ECO:0000256" key="6">
    <source>
        <dbReference type="ARBA" id="ARBA00033373"/>
    </source>
</evidence>
<evidence type="ECO:0000256" key="4">
    <source>
        <dbReference type="ARBA" id="ARBA00023277"/>
    </source>
</evidence>
<dbReference type="PROSITE" id="PS00545">
    <property type="entry name" value="ALDOSE_1_EPIMERASE"/>
    <property type="match status" value="1"/>
</dbReference>
<dbReference type="GO" id="GO:0030246">
    <property type="term" value="F:carbohydrate binding"/>
    <property type="evidence" value="ECO:0007669"/>
    <property type="project" value="InterPro"/>
</dbReference>